<gene>
    <name evidence="1" type="ORF">L1987_86673</name>
</gene>
<organism evidence="1 2">
    <name type="scientific">Smallanthus sonchifolius</name>
    <dbReference type="NCBI Taxonomy" id="185202"/>
    <lineage>
        <taxon>Eukaryota</taxon>
        <taxon>Viridiplantae</taxon>
        <taxon>Streptophyta</taxon>
        <taxon>Embryophyta</taxon>
        <taxon>Tracheophyta</taxon>
        <taxon>Spermatophyta</taxon>
        <taxon>Magnoliopsida</taxon>
        <taxon>eudicotyledons</taxon>
        <taxon>Gunneridae</taxon>
        <taxon>Pentapetalae</taxon>
        <taxon>asterids</taxon>
        <taxon>campanulids</taxon>
        <taxon>Asterales</taxon>
        <taxon>Asteraceae</taxon>
        <taxon>Asteroideae</taxon>
        <taxon>Heliantheae alliance</taxon>
        <taxon>Millerieae</taxon>
        <taxon>Smallanthus</taxon>
    </lineage>
</organism>
<reference evidence="1 2" key="2">
    <citation type="journal article" date="2022" name="Mol. Ecol. Resour.">
        <title>The genomes of chicory, endive, great burdock and yacon provide insights into Asteraceae paleo-polyploidization history and plant inulin production.</title>
        <authorList>
            <person name="Fan W."/>
            <person name="Wang S."/>
            <person name="Wang H."/>
            <person name="Wang A."/>
            <person name="Jiang F."/>
            <person name="Liu H."/>
            <person name="Zhao H."/>
            <person name="Xu D."/>
            <person name="Zhang Y."/>
        </authorList>
    </citation>
    <scope>NUCLEOTIDE SEQUENCE [LARGE SCALE GENOMIC DNA]</scope>
    <source>
        <strain evidence="2">cv. Yunnan</strain>
        <tissue evidence="1">Leaves</tissue>
    </source>
</reference>
<name>A0ACB8XZX7_9ASTR</name>
<accession>A0ACB8XZX7</accession>
<protein>
    <submittedName>
        <fullName evidence="1">Uncharacterized protein</fullName>
    </submittedName>
</protein>
<sequence length="196" mass="22341">MLGDKYFMKTPQELIGDLRIHSSGYGWLLVYNLSHTPLSLMLLNPFTNDIRKLPPSGYIKSICFSAPPTSSDCMVVGFVSKSIFAVRFHFVNQSPDWDGFNVDFDEINPRSISFPTLYDRDVYVLEAGGRLDVYKIMEEDGSFWEVVAEAPGGCPSAAKCFLVKCEEHRLLLVRMDEYGESVEVFKLNQTTQEWDR</sequence>
<dbReference type="EMBL" id="CM042046">
    <property type="protein sequence ID" value="KAI3677055.1"/>
    <property type="molecule type" value="Genomic_DNA"/>
</dbReference>
<reference evidence="2" key="1">
    <citation type="journal article" date="2022" name="Mol. Ecol. Resour.">
        <title>The genomes of chicory, endive, great burdock and yacon provide insights into Asteraceae palaeo-polyploidization history and plant inulin production.</title>
        <authorList>
            <person name="Fan W."/>
            <person name="Wang S."/>
            <person name="Wang H."/>
            <person name="Wang A."/>
            <person name="Jiang F."/>
            <person name="Liu H."/>
            <person name="Zhao H."/>
            <person name="Xu D."/>
            <person name="Zhang Y."/>
        </authorList>
    </citation>
    <scope>NUCLEOTIDE SEQUENCE [LARGE SCALE GENOMIC DNA]</scope>
    <source>
        <strain evidence="2">cv. Yunnan</strain>
    </source>
</reference>
<dbReference type="Proteomes" id="UP001056120">
    <property type="component" value="Linkage Group LG29"/>
</dbReference>
<evidence type="ECO:0000313" key="1">
    <source>
        <dbReference type="EMBL" id="KAI3677055.1"/>
    </source>
</evidence>
<keyword evidence="2" id="KW-1185">Reference proteome</keyword>
<comment type="caution">
    <text evidence="1">The sequence shown here is derived from an EMBL/GenBank/DDBJ whole genome shotgun (WGS) entry which is preliminary data.</text>
</comment>
<proteinExistence type="predicted"/>
<evidence type="ECO:0000313" key="2">
    <source>
        <dbReference type="Proteomes" id="UP001056120"/>
    </source>
</evidence>